<feature type="chain" id="PRO_5041777571" description="Purple acid phosphatase" evidence="3">
    <location>
        <begin position="24"/>
        <end position="665"/>
    </location>
</feature>
<evidence type="ECO:0000256" key="4">
    <source>
        <dbReference type="SAM" id="MobiDB-lite"/>
    </source>
</evidence>
<name>A0AAE0BF41_9CHLO</name>
<comment type="caution">
    <text evidence="7">The sequence shown here is derived from an EMBL/GenBank/DDBJ whole genome shotgun (WGS) entry which is preliminary data.</text>
</comment>
<keyword evidence="2 3" id="KW-0732">Signal</keyword>
<evidence type="ECO:0000256" key="2">
    <source>
        <dbReference type="ARBA" id="ARBA00022729"/>
    </source>
</evidence>
<dbReference type="PANTHER" id="PTHR22953">
    <property type="entry name" value="ACID PHOSPHATASE RELATED"/>
    <property type="match status" value="1"/>
</dbReference>
<organism evidence="7 8">
    <name type="scientific">Cymbomonas tetramitiformis</name>
    <dbReference type="NCBI Taxonomy" id="36881"/>
    <lineage>
        <taxon>Eukaryota</taxon>
        <taxon>Viridiplantae</taxon>
        <taxon>Chlorophyta</taxon>
        <taxon>Pyramimonadophyceae</taxon>
        <taxon>Pyramimonadales</taxon>
        <taxon>Pyramimonadaceae</taxon>
        <taxon>Cymbomonas</taxon>
    </lineage>
</organism>
<keyword evidence="3" id="KW-0378">Hydrolase</keyword>
<keyword evidence="5" id="KW-0472">Membrane</keyword>
<dbReference type="Proteomes" id="UP001190700">
    <property type="component" value="Unassembled WGS sequence"/>
</dbReference>
<dbReference type="InterPro" id="IPR029052">
    <property type="entry name" value="Metallo-depent_PP-like"/>
</dbReference>
<dbReference type="AlphaFoldDB" id="A0AAE0BF41"/>
<evidence type="ECO:0000256" key="1">
    <source>
        <dbReference type="ARBA" id="ARBA00008723"/>
    </source>
</evidence>
<proteinExistence type="inferred from homology"/>
<evidence type="ECO:0000259" key="6">
    <source>
        <dbReference type="Pfam" id="PF00149"/>
    </source>
</evidence>
<dbReference type="GO" id="GO:0046872">
    <property type="term" value="F:metal ion binding"/>
    <property type="evidence" value="ECO:0007669"/>
    <property type="project" value="InterPro"/>
</dbReference>
<keyword evidence="5" id="KW-0812">Transmembrane</keyword>
<evidence type="ECO:0000256" key="3">
    <source>
        <dbReference type="RuleBase" id="RU361203"/>
    </source>
</evidence>
<protein>
    <recommendedName>
        <fullName evidence="3">Purple acid phosphatase</fullName>
        <ecNumber evidence="3">3.1.3.2</ecNumber>
    </recommendedName>
</protein>
<evidence type="ECO:0000313" key="7">
    <source>
        <dbReference type="EMBL" id="KAK3235451.1"/>
    </source>
</evidence>
<sequence>MSVGGQTFLAFSCLLLHIRSAHGAACKEVTRGPYLQLVNSSGITIVWRTSVDVASVLVYGTSVDALDVEVYGGSETAYKRDHAVRIEGLDAGNKYYYGLQNLNDETSGASTCRGSFKTAPQYGTFPTLRLWVFGDSGNSTQLQTQVADSYLNYVGDEPADLALALGDMAYLDGSEAEFDAGFFQAYRDILSSLYVAPTLGDRETRSVSNSTSLYPYFDLFNLPTNGEMGGTASHTEAYYSFDYAQVHFIALNSMAMNNGQLNDMLNWLSSDLDRFRGGTFNTQWLVVFFHHPPYSKGLYDSDLDINHEMRTMREGVLNLLEEGGADLVLSAHSGVYERTKLINGHYGYSYSWSEAQHSKDSTSGSPWQGRSYVKQSLRLAPSEGTVYAVCGVASRPSLAGGLNHPAMSAVSREAGSLLIDIKNRRMEVRFLNSEGAVLDYFMICKGGERECPQPNAPPRPPPQPPFPPPPPSPPMPPPSPSPPSAPSPRPPISPPPCPPTPPSPPAPPFAPPHKPPPPRPPPPPSPPPSPRPPPPLPPPSPPPPRPPPASPPPPFSPPGPAPPPLTPPASPPPLIIEEESPPDKEDSPSVIIVAAAVGGGFLLLIGGFALCKLRGHTLAKYFKQRFDVIRYGRDPNVTGDDRMQEIEAMQRARFSDASKLRTAAW</sequence>
<gene>
    <name evidence="7" type="ORF">CYMTET_54344</name>
</gene>
<keyword evidence="5" id="KW-1133">Transmembrane helix</keyword>
<evidence type="ECO:0000313" key="8">
    <source>
        <dbReference type="Proteomes" id="UP001190700"/>
    </source>
</evidence>
<feature type="transmembrane region" description="Helical" evidence="5">
    <location>
        <begin position="590"/>
        <end position="611"/>
    </location>
</feature>
<evidence type="ECO:0000256" key="5">
    <source>
        <dbReference type="SAM" id="Phobius"/>
    </source>
</evidence>
<dbReference type="Pfam" id="PF00149">
    <property type="entry name" value="Metallophos"/>
    <property type="match status" value="1"/>
</dbReference>
<feature type="region of interest" description="Disordered" evidence="4">
    <location>
        <begin position="451"/>
        <end position="587"/>
    </location>
</feature>
<dbReference type="Gene3D" id="2.60.40.380">
    <property type="entry name" value="Purple acid phosphatase-like, N-terminal"/>
    <property type="match status" value="1"/>
</dbReference>
<accession>A0AAE0BF41</accession>
<dbReference type="GO" id="GO:0003993">
    <property type="term" value="F:acid phosphatase activity"/>
    <property type="evidence" value="ECO:0007669"/>
    <property type="project" value="UniProtKB-EC"/>
</dbReference>
<dbReference type="InterPro" id="IPR004843">
    <property type="entry name" value="Calcineurin-like_PHP"/>
</dbReference>
<dbReference type="PANTHER" id="PTHR22953:SF153">
    <property type="entry name" value="PURPLE ACID PHOSPHATASE"/>
    <property type="match status" value="1"/>
</dbReference>
<feature type="signal peptide" evidence="3">
    <location>
        <begin position="1"/>
        <end position="23"/>
    </location>
</feature>
<dbReference type="PRINTS" id="PR01217">
    <property type="entry name" value="PRICHEXTENSN"/>
</dbReference>
<feature type="domain" description="Calcineurin-like phosphoesterase" evidence="6">
    <location>
        <begin position="129"/>
        <end position="334"/>
    </location>
</feature>
<dbReference type="SUPFAM" id="SSF56300">
    <property type="entry name" value="Metallo-dependent phosphatases"/>
    <property type="match status" value="1"/>
</dbReference>
<dbReference type="InterPro" id="IPR008963">
    <property type="entry name" value="Purple_acid_Pase-like_N"/>
</dbReference>
<feature type="compositionally biased region" description="Pro residues" evidence="4">
    <location>
        <begin position="454"/>
        <end position="574"/>
    </location>
</feature>
<keyword evidence="8" id="KW-1185">Reference proteome</keyword>
<reference evidence="7 8" key="1">
    <citation type="journal article" date="2015" name="Genome Biol. Evol.">
        <title>Comparative Genomics of a Bacterivorous Green Alga Reveals Evolutionary Causalities and Consequences of Phago-Mixotrophic Mode of Nutrition.</title>
        <authorList>
            <person name="Burns J.A."/>
            <person name="Paasch A."/>
            <person name="Narechania A."/>
            <person name="Kim E."/>
        </authorList>
    </citation>
    <scope>NUCLEOTIDE SEQUENCE [LARGE SCALE GENOMIC DNA]</scope>
    <source>
        <strain evidence="7 8">PLY_AMNH</strain>
    </source>
</reference>
<dbReference type="Gene3D" id="3.60.21.10">
    <property type="match status" value="1"/>
</dbReference>
<dbReference type="InterPro" id="IPR039331">
    <property type="entry name" value="PAPs-like"/>
</dbReference>
<dbReference type="SUPFAM" id="SSF49363">
    <property type="entry name" value="Purple acid phosphatase, N-terminal domain"/>
    <property type="match status" value="1"/>
</dbReference>
<comment type="similarity">
    <text evidence="1 3">Belongs to the metallophosphoesterase superfamily. Purple acid phosphatase family.</text>
</comment>
<comment type="catalytic activity">
    <reaction evidence="3">
        <text>a phosphate monoester + H2O = an alcohol + phosphate</text>
        <dbReference type="Rhea" id="RHEA:15017"/>
        <dbReference type="ChEBI" id="CHEBI:15377"/>
        <dbReference type="ChEBI" id="CHEBI:30879"/>
        <dbReference type="ChEBI" id="CHEBI:43474"/>
        <dbReference type="ChEBI" id="CHEBI:67140"/>
        <dbReference type="EC" id="3.1.3.2"/>
    </reaction>
</comment>
<dbReference type="EMBL" id="LGRX02035288">
    <property type="protein sequence ID" value="KAK3235451.1"/>
    <property type="molecule type" value="Genomic_DNA"/>
</dbReference>
<dbReference type="EC" id="3.1.3.2" evidence="3"/>